<dbReference type="RefSeq" id="WP_188147792.1">
    <property type="nucleotide sequence ID" value="NZ_JACSVK010000642.1"/>
</dbReference>
<sequence length="60" mass="6624">AKVLPQLAKTQPQQSRFLSQDQIAKVLPQLVNKPNQSVGRYLTAEQIAQVLPQLSRGQNG</sequence>
<evidence type="ECO:0000313" key="2">
    <source>
        <dbReference type="Proteomes" id="UP000634608"/>
    </source>
</evidence>
<accession>A0A8I0FBL4</accession>
<proteinExistence type="predicted"/>
<dbReference type="Proteomes" id="UP000634608">
    <property type="component" value="Unassembled WGS sequence"/>
</dbReference>
<feature type="non-terminal residue" evidence="1">
    <location>
        <position position="1"/>
    </location>
</feature>
<protein>
    <submittedName>
        <fullName evidence="1">Uncharacterized protein</fullName>
    </submittedName>
</protein>
<name>A0A8I0FBL4_ACIBA</name>
<organism evidence="1 2">
    <name type="scientific">Acinetobacter baumannii</name>
    <dbReference type="NCBI Taxonomy" id="470"/>
    <lineage>
        <taxon>Bacteria</taxon>
        <taxon>Pseudomonadati</taxon>
        <taxon>Pseudomonadota</taxon>
        <taxon>Gammaproteobacteria</taxon>
        <taxon>Moraxellales</taxon>
        <taxon>Moraxellaceae</taxon>
        <taxon>Acinetobacter</taxon>
        <taxon>Acinetobacter calcoaceticus/baumannii complex</taxon>
    </lineage>
</organism>
<dbReference type="EMBL" id="JACSVK010000642">
    <property type="protein sequence ID" value="MBD0222658.1"/>
    <property type="molecule type" value="Genomic_DNA"/>
</dbReference>
<gene>
    <name evidence="1" type="ORF">IAG11_22815</name>
</gene>
<dbReference type="AlphaFoldDB" id="A0A8I0FBL4"/>
<evidence type="ECO:0000313" key="1">
    <source>
        <dbReference type="EMBL" id="MBD0222658.1"/>
    </source>
</evidence>
<comment type="caution">
    <text evidence="1">The sequence shown here is derived from an EMBL/GenBank/DDBJ whole genome shotgun (WGS) entry which is preliminary data.</text>
</comment>
<reference evidence="1" key="1">
    <citation type="submission" date="2020-08" db="EMBL/GenBank/DDBJ databases">
        <title>Diversity of carbapenem-resistant Acinetobacter baumannii and bacteriophage-mediated spread of the Oxa23 carbapenemase.</title>
        <authorList>
            <person name="Abouelfetouh A."/>
            <person name="Mattock J."/>
            <person name="Turner D."/>
            <person name="Li E."/>
            <person name="Evans B.A."/>
        </authorList>
    </citation>
    <scope>NUCLEOTIDE SEQUENCE</scope>
    <source>
        <strain evidence="1">A86</strain>
    </source>
</reference>